<dbReference type="Pfam" id="PF07743">
    <property type="entry name" value="HSCB_C"/>
    <property type="match status" value="1"/>
</dbReference>
<dbReference type="EMBL" id="FUEG01000006">
    <property type="protein sequence ID" value="SJL05598.1"/>
    <property type="molecule type" value="Genomic_DNA"/>
</dbReference>
<dbReference type="Proteomes" id="UP000219338">
    <property type="component" value="Unassembled WGS sequence"/>
</dbReference>
<evidence type="ECO:0000256" key="1">
    <source>
        <dbReference type="ARBA" id="ARBA00010476"/>
    </source>
</evidence>
<keyword evidence="6" id="KW-0143">Chaperone</keyword>
<dbReference type="InterPro" id="IPR004640">
    <property type="entry name" value="HscB"/>
</dbReference>
<keyword evidence="5" id="KW-0067">ATP-binding</keyword>
<dbReference type="PROSITE" id="PS51192">
    <property type="entry name" value="HELICASE_ATP_BIND_1"/>
    <property type="match status" value="1"/>
</dbReference>
<dbReference type="NCBIfam" id="TIGR00714">
    <property type="entry name" value="hscB"/>
    <property type="match status" value="1"/>
</dbReference>
<keyword evidence="2" id="KW-0547">Nucleotide-binding</keyword>
<feature type="region of interest" description="Disordered" evidence="8">
    <location>
        <begin position="1406"/>
        <end position="1429"/>
    </location>
</feature>
<dbReference type="GO" id="GO:0044571">
    <property type="term" value="P:[2Fe-2S] cluster assembly"/>
    <property type="evidence" value="ECO:0007669"/>
    <property type="project" value="InterPro"/>
</dbReference>
<dbReference type="GO" id="GO:0003723">
    <property type="term" value="F:RNA binding"/>
    <property type="evidence" value="ECO:0007669"/>
    <property type="project" value="TreeGrafter"/>
</dbReference>
<dbReference type="Pfam" id="PF00271">
    <property type="entry name" value="Helicase_C"/>
    <property type="match status" value="1"/>
</dbReference>
<evidence type="ECO:0000256" key="5">
    <source>
        <dbReference type="ARBA" id="ARBA00022840"/>
    </source>
</evidence>
<feature type="domain" description="Helicase ATP-binding" evidence="10">
    <location>
        <begin position="649"/>
        <end position="827"/>
    </location>
</feature>
<dbReference type="InterPro" id="IPR001650">
    <property type="entry name" value="Helicase_C-like"/>
</dbReference>
<dbReference type="InterPro" id="IPR014001">
    <property type="entry name" value="Helicase_ATP-bd"/>
</dbReference>
<evidence type="ECO:0000256" key="7">
    <source>
        <dbReference type="SAM" id="Coils"/>
    </source>
</evidence>
<dbReference type="InterPro" id="IPR036869">
    <property type="entry name" value="J_dom_sf"/>
</dbReference>
<dbReference type="GO" id="GO:0001671">
    <property type="term" value="F:ATPase activator activity"/>
    <property type="evidence" value="ECO:0007669"/>
    <property type="project" value="InterPro"/>
</dbReference>
<dbReference type="SMART" id="SM00271">
    <property type="entry name" value="DnaJ"/>
    <property type="match status" value="1"/>
</dbReference>
<dbReference type="Pfam" id="PF21010">
    <property type="entry name" value="HA2_C"/>
    <property type="match status" value="1"/>
</dbReference>
<dbReference type="SUPFAM" id="SSF46565">
    <property type="entry name" value="Chaperone J-domain"/>
    <property type="match status" value="1"/>
</dbReference>
<organism evidence="12 13">
    <name type="scientific">Armillaria ostoyae</name>
    <name type="common">Armillaria root rot fungus</name>
    <dbReference type="NCBI Taxonomy" id="47428"/>
    <lineage>
        <taxon>Eukaryota</taxon>
        <taxon>Fungi</taxon>
        <taxon>Dikarya</taxon>
        <taxon>Basidiomycota</taxon>
        <taxon>Agaricomycotina</taxon>
        <taxon>Agaricomycetes</taxon>
        <taxon>Agaricomycetidae</taxon>
        <taxon>Agaricales</taxon>
        <taxon>Marasmiineae</taxon>
        <taxon>Physalacriaceae</taxon>
        <taxon>Armillaria</taxon>
    </lineage>
</organism>
<evidence type="ECO:0000256" key="3">
    <source>
        <dbReference type="ARBA" id="ARBA00022801"/>
    </source>
</evidence>
<comment type="similarity">
    <text evidence="1">Belongs to the HscB family.</text>
</comment>
<dbReference type="InterPro" id="IPR027417">
    <property type="entry name" value="P-loop_NTPase"/>
</dbReference>
<dbReference type="InterPro" id="IPR011545">
    <property type="entry name" value="DEAD/DEAH_box_helicase_dom"/>
</dbReference>
<dbReference type="InterPro" id="IPR001623">
    <property type="entry name" value="DnaJ_domain"/>
</dbReference>
<dbReference type="OMA" id="HPHQTVE"/>
<feature type="coiled-coil region" evidence="7">
    <location>
        <begin position="168"/>
        <end position="208"/>
    </location>
</feature>
<keyword evidence="13" id="KW-1185">Reference proteome</keyword>
<evidence type="ECO:0000256" key="2">
    <source>
        <dbReference type="ARBA" id="ARBA00022741"/>
    </source>
</evidence>
<keyword evidence="7" id="KW-0175">Coiled coil</keyword>
<evidence type="ECO:0000259" key="9">
    <source>
        <dbReference type="PROSITE" id="PS50076"/>
    </source>
</evidence>
<dbReference type="SMART" id="SM00490">
    <property type="entry name" value="HELICc"/>
    <property type="match status" value="1"/>
</dbReference>
<dbReference type="GO" id="GO:0051087">
    <property type="term" value="F:protein-folding chaperone binding"/>
    <property type="evidence" value="ECO:0007669"/>
    <property type="project" value="InterPro"/>
</dbReference>
<keyword evidence="3" id="KW-0378">Hydrolase</keyword>
<dbReference type="OrthoDB" id="28053at2759"/>
<dbReference type="PROSITE" id="PS50076">
    <property type="entry name" value="DNAJ_2"/>
    <property type="match status" value="1"/>
</dbReference>
<evidence type="ECO:0000256" key="4">
    <source>
        <dbReference type="ARBA" id="ARBA00022806"/>
    </source>
</evidence>
<feature type="domain" description="J" evidence="9">
    <location>
        <begin position="73"/>
        <end position="148"/>
    </location>
</feature>
<dbReference type="PANTHER" id="PTHR18934:SF203">
    <property type="entry name" value="ATP-DEPENDENT RNA HELICASE A"/>
    <property type="match status" value="1"/>
</dbReference>
<dbReference type="STRING" id="47428.A0A284RA57"/>
<dbReference type="PANTHER" id="PTHR18934">
    <property type="entry name" value="ATP-DEPENDENT RNA HELICASE"/>
    <property type="match status" value="1"/>
</dbReference>
<dbReference type="CDD" id="cd18791">
    <property type="entry name" value="SF2_C_RHA"/>
    <property type="match status" value="1"/>
</dbReference>
<evidence type="ECO:0000256" key="8">
    <source>
        <dbReference type="SAM" id="MobiDB-lite"/>
    </source>
</evidence>
<evidence type="ECO:0000259" key="11">
    <source>
        <dbReference type="PROSITE" id="PS51194"/>
    </source>
</evidence>
<name>A0A284RA57_ARMOS</name>
<accession>A0A284RA57</accession>
<keyword evidence="4" id="KW-0347">Helicase</keyword>
<gene>
    <name evidence="12" type="ORF">ARMOST_08954</name>
</gene>
<protein>
    <submittedName>
        <fullName evidence="12">Uncharacterized protein</fullName>
    </submittedName>
</protein>
<dbReference type="InterPro" id="IPR009073">
    <property type="entry name" value="HscB_oligo_C"/>
</dbReference>
<dbReference type="Gene3D" id="1.20.120.1080">
    <property type="match status" value="1"/>
</dbReference>
<sequence>MFSRLASTFPLRQASHSAARHLERPFHNARATLSPLTVSTLPRSCPACHQPLPSTLPACSNCGSITNIPSDINYYHLLGFEYNPSQFHLDQGLLRSQFRRAQVACHPDAWTSKGQGKTDVAQLLSSQVNEAYQTLRDPLSRLHYLLALNGVPMEETDKLEDMEFLSEIMLARDTIDDAEDKAEVLQVADECQEKLKNAFKEISRLVERGDWSAAKQAVWCRRRLAIRPLRSTTPLLRPSSVPASSSSYSTSAAFKRFNAQQHQLPPQDKARHHLPPQSNSRRPNASHKDSDTNLFRRRAPTPHPVSPTVVSPRFHVPGMKDTPRRLYPPAMPTSKHAKGTAFTTLHDMSYIKNAYGSNPLAQPPANYVDEPKNAVHNLASIYGERPDYVRENGRYDRQFLSRTTITLHFFDPPLVGIGDAPSVKGSDRLANLSLVYQLNNQGLFDAKPSSQSTTVTLSDNSVLDLTLATEFLDYYCRKFHFQSADIQYNSHGNVWESIMSINGRKVGVGAGRNKKDCTQAVYMDVVQYLEKCDPDLWKEFISKHRTGDHLGDGPNVPFYMNRDLSDDIRDLCVDLERSTLYQSKPSAIAAPIVPVSTGYQSRVSSSDKLADKSYLLQQRRKRYLESPETEQIRATRLALPLHQREEEILSTVAANDVCIFMAATGSGKTTQIPQMILDSYIDRGEGAKCNILCTQPRRLAALGVADRVATERGEPLGKTVGYQVRFEHKLPEKDGSITFLTIGVFLRKMQSVLADPNNTDFDHVTHVLVDEVHERDVDTDLLLVVLKRLIAERKAKGHPIKVVLMSATIDPTLFQNYFPDDNNQPAKAISIPGRSFPVDKKFLDDYLPAITEGDERWVLAEPSVKKFLTKEKTFMAPQSSLTAETEKDEDMDIPFPLIAATVSHILQESSEGHVLVFLPGWEEISRVQKLLTTGRWIVDFNDFEIHLLHSTVPLEAQQAVFRPPKNSGTRRIILTTNIAETSVTIPDVVYVVDSARLKENRYDPERHMTSLVTSWIGSSNVNQRAGRAGRHRPGTYYGVLSRGHCEALNTYQTVEMARVDLTNVVMHVKALNFPNMDVKSVLGATIEPPDPQRIDIALEALRVAGALDTEENLTALGRILLQIPVDVHVGRLVLYGSFFRCLDDALTLAAILSSRDPWLCPMMMKAEARKAKASWLPPDFRSDILATWKAYNAWNKMMSERRYIEAHQFCQDNFLSRLTLQSMQKLRSQILSSLRQAGVLRATTQGPTRAYADELSPELNEHSGSLPILAALITVASQPKFALGFAPAALRTRRDKKVMMQINSIHNDKSNSYRGPKQIFAFLEKRSSTDGATFLSMATELNYATYILFGAHKLEITRNALRCDDWIPMIGDLSALEDLMRLKKLLDGCMLRVFSGLVLGGRHGRANVRQSEGEDEDEAEEDIRPLSPEETQELTFLSRDVVKILTKYHAERQNFNNSYRGR</sequence>
<dbReference type="SUPFAM" id="SSF52540">
    <property type="entry name" value="P-loop containing nucleoside triphosphate hydrolases"/>
    <property type="match status" value="1"/>
</dbReference>
<dbReference type="InterPro" id="IPR007502">
    <property type="entry name" value="Helicase-assoc_dom"/>
</dbReference>
<dbReference type="SMART" id="SM00847">
    <property type="entry name" value="HA2"/>
    <property type="match status" value="1"/>
</dbReference>
<dbReference type="Gene3D" id="1.20.1280.20">
    <property type="entry name" value="HscB, C-terminal domain"/>
    <property type="match status" value="1"/>
</dbReference>
<dbReference type="GO" id="GO:0051259">
    <property type="term" value="P:protein complex oligomerization"/>
    <property type="evidence" value="ECO:0007669"/>
    <property type="project" value="InterPro"/>
</dbReference>
<dbReference type="Gene3D" id="3.40.50.300">
    <property type="entry name" value="P-loop containing nucleotide triphosphate hydrolases"/>
    <property type="match status" value="2"/>
</dbReference>
<feature type="domain" description="Helicase C-terminal" evidence="11">
    <location>
        <begin position="901"/>
        <end position="1072"/>
    </location>
</feature>
<dbReference type="CDD" id="cd17917">
    <property type="entry name" value="DEXHc_RHA-like"/>
    <property type="match status" value="1"/>
</dbReference>
<dbReference type="GO" id="GO:0004386">
    <property type="term" value="F:helicase activity"/>
    <property type="evidence" value="ECO:0007669"/>
    <property type="project" value="UniProtKB-KW"/>
</dbReference>
<dbReference type="SMART" id="SM00487">
    <property type="entry name" value="DEXDc"/>
    <property type="match status" value="1"/>
</dbReference>
<dbReference type="FunFam" id="1.20.120.1080:FF:000002">
    <property type="entry name" value="Putative ATP-dependent RNA helicase DHX36"/>
    <property type="match status" value="1"/>
</dbReference>
<dbReference type="GO" id="GO:0016787">
    <property type="term" value="F:hydrolase activity"/>
    <property type="evidence" value="ECO:0007669"/>
    <property type="project" value="UniProtKB-KW"/>
</dbReference>
<dbReference type="Gene3D" id="1.10.287.110">
    <property type="entry name" value="DnaJ domain"/>
    <property type="match status" value="1"/>
</dbReference>
<evidence type="ECO:0000256" key="6">
    <source>
        <dbReference type="ARBA" id="ARBA00023186"/>
    </source>
</evidence>
<dbReference type="PROSITE" id="PS51194">
    <property type="entry name" value="HELICASE_CTER"/>
    <property type="match status" value="1"/>
</dbReference>
<dbReference type="Pfam" id="PF00270">
    <property type="entry name" value="DEAD"/>
    <property type="match status" value="1"/>
</dbReference>
<evidence type="ECO:0000313" key="12">
    <source>
        <dbReference type="EMBL" id="SJL05598.1"/>
    </source>
</evidence>
<dbReference type="SUPFAM" id="SSF47144">
    <property type="entry name" value="HSC20 (HSCB), C-terminal oligomerisation domain"/>
    <property type="match status" value="1"/>
</dbReference>
<reference evidence="13" key="1">
    <citation type="journal article" date="2017" name="Nat. Ecol. Evol.">
        <title>Genome expansion and lineage-specific genetic innovations in the forest pathogenic fungi Armillaria.</title>
        <authorList>
            <person name="Sipos G."/>
            <person name="Prasanna A.N."/>
            <person name="Walter M.C."/>
            <person name="O'Connor E."/>
            <person name="Balint B."/>
            <person name="Krizsan K."/>
            <person name="Kiss B."/>
            <person name="Hess J."/>
            <person name="Varga T."/>
            <person name="Slot J."/>
            <person name="Riley R."/>
            <person name="Boka B."/>
            <person name="Rigling D."/>
            <person name="Barry K."/>
            <person name="Lee J."/>
            <person name="Mihaltcheva S."/>
            <person name="LaButti K."/>
            <person name="Lipzen A."/>
            <person name="Waldron R."/>
            <person name="Moloney N.M."/>
            <person name="Sperisen C."/>
            <person name="Kredics L."/>
            <person name="Vagvoelgyi C."/>
            <person name="Patrignani A."/>
            <person name="Fitzpatrick D."/>
            <person name="Nagy I."/>
            <person name="Doyle S."/>
            <person name="Anderson J.B."/>
            <person name="Grigoriev I.V."/>
            <person name="Gueldener U."/>
            <person name="Muensterkoetter M."/>
            <person name="Nagy L.G."/>
        </authorList>
    </citation>
    <scope>NUCLEOTIDE SEQUENCE [LARGE SCALE GENOMIC DNA]</scope>
    <source>
        <strain evidence="13">C18/9</strain>
    </source>
</reference>
<feature type="region of interest" description="Disordered" evidence="8">
    <location>
        <begin position="261"/>
        <end position="336"/>
    </location>
</feature>
<dbReference type="CDD" id="cd06257">
    <property type="entry name" value="DnaJ"/>
    <property type="match status" value="1"/>
</dbReference>
<dbReference type="InterPro" id="IPR036386">
    <property type="entry name" value="HscB_C_sf"/>
</dbReference>
<dbReference type="GO" id="GO:0005524">
    <property type="term" value="F:ATP binding"/>
    <property type="evidence" value="ECO:0007669"/>
    <property type="project" value="UniProtKB-KW"/>
</dbReference>
<evidence type="ECO:0000313" key="13">
    <source>
        <dbReference type="Proteomes" id="UP000219338"/>
    </source>
</evidence>
<evidence type="ECO:0000259" key="10">
    <source>
        <dbReference type="PROSITE" id="PS51192"/>
    </source>
</evidence>
<proteinExistence type="inferred from homology"/>